<dbReference type="InterPro" id="IPR029063">
    <property type="entry name" value="SAM-dependent_MTases_sf"/>
</dbReference>
<keyword evidence="2" id="KW-1185">Reference proteome</keyword>
<dbReference type="SUPFAM" id="SSF53335">
    <property type="entry name" value="S-adenosyl-L-methionine-dependent methyltransferases"/>
    <property type="match status" value="1"/>
</dbReference>
<evidence type="ECO:0008006" key="3">
    <source>
        <dbReference type="Google" id="ProtNLM"/>
    </source>
</evidence>
<accession>A0A2T5V1K6</accession>
<name>A0A2T5V1K6_9HYPH</name>
<proteinExistence type="predicted"/>
<protein>
    <recommendedName>
        <fullName evidence="3">Methyltransferase family protein</fullName>
    </recommendedName>
</protein>
<sequence length="268" mass="30344">MVTNIKKQREEYLEKVTEAEAEKLAIRFGAGHDHWRTWVGPPMNYDVQSAMQFQLLTNVGLREYHRLLEVGCGSLRAGRLFITYLLEGRYYGVEPNEKIMREGVVGNFGAELENSPIIKDRKPSFSHNSDFDFSFTESEVDFAIAQSIASHTGPAELKRLLTNLAQVSHDGTLCLVTYGRILNPVNEVKEDGWYYPECVAFTPRKFSDIAKNSGFNHMYHINWPLMNVSEDGTHTTTQQIAVLTKRPWKAPLSVQVAGVAGFRPIEAF</sequence>
<evidence type="ECO:0000313" key="2">
    <source>
        <dbReference type="Proteomes" id="UP000244081"/>
    </source>
</evidence>
<dbReference type="EMBL" id="QAYG01000010">
    <property type="protein sequence ID" value="PTW57644.1"/>
    <property type="molecule type" value="Genomic_DNA"/>
</dbReference>
<dbReference type="OrthoDB" id="1853779at2"/>
<dbReference type="Proteomes" id="UP000244081">
    <property type="component" value="Unassembled WGS sequence"/>
</dbReference>
<dbReference type="RefSeq" id="WP_146177440.1">
    <property type="nucleotide sequence ID" value="NZ_QAYG01000010.1"/>
</dbReference>
<gene>
    <name evidence="1" type="ORF">C8N35_110123</name>
</gene>
<dbReference type="AlphaFoldDB" id="A0A2T5V1K6"/>
<evidence type="ECO:0000313" key="1">
    <source>
        <dbReference type="EMBL" id="PTW57644.1"/>
    </source>
</evidence>
<organism evidence="1 2">
    <name type="scientific">Breoghania corrubedonensis</name>
    <dbReference type="NCBI Taxonomy" id="665038"/>
    <lineage>
        <taxon>Bacteria</taxon>
        <taxon>Pseudomonadati</taxon>
        <taxon>Pseudomonadota</taxon>
        <taxon>Alphaproteobacteria</taxon>
        <taxon>Hyphomicrobiales</taxon>
        <taxon>Stappiaceae</taxon>
        <taxon>Breoghania</taxon>
    </lineage>
</organism>
<reference evidence="1 2" key="1">
    <citation type="submission" date="2018-04" db="EMBL/GenBank/DDBJ databases">
        <title>Genomic Encyclopedia of Archaeal and Bacterial Type Strains, Phase II (KMG-II): from individual species to whole genera.</title>
        <authorList>
            <person name="Goeker M."/>
        </authorList>
    </citation>
    <scope>NUCLEOTIDE SEQUENCE [LARGE SCALE GENOMIC DNA]</scope>
    <source>
        <strain evidence="1 2">DSM 23382</strain>
    </source>
</reference>
<dbReference type="Gene3D" id="3.40.50.150">
    <property type="entry name" value="Vaccinia Virus protein VP39"/>
    <property type="match status" value="1"/>
</dbReference>
<comment type="caution">
    <text evidence="1">The sequence shown here is derived from an EMBL/GenBank/DDBJ whole genome shotgun (WGS) entry which is preliminary data.</text>
</comment>